<dbReference type="InterPro" id="IPR008979">
    <property type="entry name" value="Galactose-bd-like_sf"/>
</dbReference>
<keyword evidence="3" id="KW-0812">Transmembrane</keyword>
<feature type="domain" description="F5/8 type C" evidence="4">
    <location>
        <begin position="1230"/>
        <end position="1326"/>
    </location>
</feature>
<gene>
    <name evidence="5" type="ORF">F7D09_0896</name>
</gene>
<dbReference type="RefSeq" id="WP_226835962.1">
    <property type="nucleotide sequence ID" value="NZ_JBHSKZ010000055.1"/>
</dbReference>
<evidence type="ECO:0000256" key="2">
    <source>
        <dbReference type="SAM" id="MobiDB-lite"/>
    </source>
</evidence>
<accession>A0A6I1GMG6</accession>
<feature type="region of interest" description="Disordered" evidence="2">
    <location>
        <begin position="1897"/>
        <end position="2001"/>
    </location>
</feature>
<name>A0A6I1GMG6_9BIFI</name>
<dbReference type="InterPro" id="IPR007781">
    <property type="entry name" value="NAGLU"/>
</dbReference>
<keyword evidence="3" id="KW-1133">Transmembrane helix</keyword>
<dbReference type="Pfam" id="PF05089">
    <property type="entry name" value="NAGLU"/>
    <property type="match status" value="1"/>
</dbReference>
<sequence>MTVPSRRRDDAPSLTEPRHAHATRPASDTIAHTSKRAMQALIALFAAMATLLCGMITSATMARAVEPAIAGVTASGASASSAHAAAAAVDGDTATYWQSPADSSMQDYRRFLDFDLHGTYKITQIDVANLAQGNAYYHYEVYLSKDGANYNKVAYKADDAAANPAKPDEHAIDATEAAYARINVSYNSAAQQVNLAEVTFHGTKVSDAQPKPGKIDVTDFASSSWGKEWNRVETDEEYARQKTVTEVKNLVKRVIGEQWAGKFDFQLRGKADGKDVFEIADAGEGRILIRGNNGVSLASGLNYYLRHWCKVDYNPLFGSQLTMPKSLPAVGKKILKYTQYEYRYALNFCTYSYTMAFWNWKNYEQFLDWAAMNGVNLMLDIVGQEEVLRETLTQYGYSDDEVREYLSGPGYYAWFYMQNLYSVGGPLPAKWFEQRVELGRRIHDRMQAYGITPVIQGFGGQVPTDFQTKNPKSVAASSGTWSGFDRPYMIKTYLTDADKAAGKEDYFQKVGDSFYAAQERVFGNVSHYYAVDPFHEGGTIPDGFNIVDIYRTVQQKMLDYDADAVWVMQQWQWGIDETKLSGLADKSKALVLDLQSDLRSQSGPMENQGVPWVWNMLHNFGGRMGMDGVPEVIAQQITDAYNNSRYMRGIGITPEAIDNSPVVYEMLFDMTWEQAPLDWREWTQEYAERRYGGTDKTIEKAWDILLDTAYKHTDGEYYQGASESIINARPSDNAIGSASTWGHSDIDYSKTQFEKAAALFEQAYDTYKDSAGFRYDYVDVMRQVLANSFQEYQPLAGNAYKTGDLESFRTLSSQMLAIIKAQDKLLSSSDDFLVGTWIEDARTMLDDADDWTADLFELNARALITTWGLNKNGSLIDYSNRQWAGLTGDYYYHRWETYVKNRLNKLEHGTDFQDPDWFDYGWQWANRKSDEDGYGFATKADTSVDQKALGKTILDKYSVTAMGEYTDGGGSSERTNLALGRDVTDEQTGATLPNMTDGNTDTGWTDTGKTDASLVIDLGGTYSVTGAGITLQQIAADFPLKYEIEAYNGTGWVEIGRSEADTVSSKNEIDADILASKVRFRLHSTNGKDLTGIYELAVWGAAQPQPDYTNLALGATPSAGDSERPATNGNDGDDGTLWVGYGSEPNWYRLDLASAQRVDRVRLVFETAGRLFQFRIVAGLADGTERTLVDETGNQGPLEQVYAANLGAEVNYVKVEFTGSVGGTAWPALAELELLQEASDTIEGTNIAPAATITSSPTKDAPEDAGALVDGKATAWVSRDGAAPAWFQLDYVKARDVDSIRLKFEEGQPDRSMQFTLKVTDADGKEHTVAERTEADLAKQQGITMDVPVGMAVTRIRMDIAAARIPSSGDPAWPLVSEIEVYATPENAAAGATVTAGDGASASADDLKRLVDGKRDSGVTLKNAGDKTFTVALGKAADIGILGVLGGENSEPLRFKAEYRVVPEDGGAADGGAADSADGAADTADQWRTLADFTGNTQMKPELVKRLASAVFTDAVRFTVLNDGDTAINEIYLYRTDAGSTLETYLTSVDAALAKLTIGEVDGDYTAAAKATLDAVLAKARKAAETGLNSREVAQWTAKVADALAAFYRDGYVSVDRNELLVALDDATGLIDSLRGHGLTTPATTLATARAAAKQTADAYRTVTQSDVDEAAATLTAAIDKALDQLDAEERYQVVLEAARKTLSDAADAGTIGEYEGQHPQAAVDALNKAIAAAEAAHDAAAGDADAVDAAAETLRKATTTFNETVVHIDASALESAIDQAAGLEESQYDRDAWAAMQRALAAAKAVDVTHISQADLDATARTLNDAVAALDDARLDRATLGEAIASAQKLQEGDYTAETWKPFAEALAAAVDAHAKVSTTQGELDHAAAVLAEAREGLERKQPGGGETPDPDKPDPDKPDPDKPDPDKPGSGENPGGGDGDGGNQPGGGNGSDQPGGDGGNGNGSGQPGGNGSGNGSGAGVVPPTPKPDDRPSPIPGLSHTGAETLALTVAATGLLLAGAALALARRRRLL</sequence>
<evidence type="ECO:0000259" key="4">
    <source>
        <dbReference type="PROSITE" id="PS50022"/>
    </source>
</evidence>
<dbReference type="Gene3D" id="1.20.1270.90">
    <property type="entry name" value="AF1782-like"/>
    <property type="match status" value="1"/>
</dbReference>
<proteinExistence type="predicted"/>
<evidence type="ECO:0000256" key="1">
    <source>
        <dbReference type="ARBA" id="ARBA00022801"/>
    </source>
</evidence>
<comment type="caution">
    <text evidence="5">The sequence shown here is derived from an EMBL/GenBank/DDBJ whole genome shotgun (WGS) entry which is preliminary data.</text>
</comment>
<dbReference type="Gene3D" id="3.20.20.80">
    <property type="entry name" value="Glycosidases"/>
    <property type="match status" value="1"/>
</dbReference>
<dbReference type="Proteomes" id="UP000441772">
    <property type="component" value="Unassembled WGS sequence"/>
</dbReference>
<dbReference type="Gene3D" id="2.60.120.260">
    <property type="entry name" value="Galactose-binding domain-like"/>
    <property type="match status" value="5"/>
</dbReference>
<dbReference type="EMBL" id="WBVT01000010">
    <property type="protein sequence ID" value="KAB7790527.1"/>
    <property type="molecule type" value="Genomic_DNA"/>
</dbReference>
<feature type="transmembrane region" description="Helical" evidence="3">
    <location>
        <begin position="2007"/>
        <end position="2026"/>
    </location>
</feature>
<dbReference type="Pfam" id="PF12972">
    <property type="entry name" value="NAGLU_C"/>
    <property type="match status" value="1"/>
</dbReference>
<feature type="compositionally biased region" description="Low complexity" evidence="2">
    <location>
        <begin position="996"/>
        <end position="1006"/>
    </location>
</feature>
<evidence type="ECO:0000313" key="6">
    <source>
        <dbReference type="Proteomes" id="UP000441772"/>
    </source>
</evidence>
<dbReference type="Pfam" id="PF00754">
    <property type="entry name" value="F5_F8_type_C"/>
    <property type="match status" value="2"/>
</dbReference>
<feature type="compositionally biased region" description="Basic and acidic residues" evidence="2">
    <location>
        <begin position="1"/>
        <end position="19"/>
    </location>
</feature>
<dbReference type="Pfam" id="PF12971">
    <property type="entry name" value="NAGLU_N"/>
    <property type="match status" value="1"/>
</dbReference>
<keyword evidence="1" id="KW-0378">Hydrolase</keyword>
<feature type="transmembrane region" description="Helical" evidence="3">
    <location>
        <begin position="40"/>
        <end position="62"/>
    </location>
</feature>
<keyword evidence="3" id="KW-0472">Membrane</keyword>
<feature type="compositionally biased region" description="Basic and acidic residues" evidence="2">
    <location>
        <begin position="1911"/>
        <end position="1931"/>
    </location>
</feature>
<dbReference type="InterPro" id="IPR024732">
    <property type="entry name" value="NAGLU_C"/>
</dbReference>
<dbReference type="GO" id="GO:0005975">
    <property type="term" value="P:carbohydrate metabolic process"/>
    <property type="evidence" value="ECO:0007669"/>
    <property type="project" value="UniProtKB-ARBA"/>
</dbReference>
<feature type="compositionally biased region" description="Gly residues" evidence="2">
    <location>
        <begin position="1934"/>
        <end position="1980"/>
    </location>
</feature>
<evidence type="ECO:0000256" key="3">
    <source>
        <dbReference type="SAM" id="Phobius"/>
    </source>
</evidence>
<dbReference type="Pfam" id="PF22633">
    <property type="entry name" value="F5_F8_type_C_2"/>
    <property type="match status" value="2"/>
</dbReference>
<reference evidence="5 6" key="1">
    <citation type="submission" date="2019-09" db="EMBL/GenBank/DDBJ databases">
        <title>Characterization of the phylogenetic diversity of two novel species belonging to the genus Bifidobacterium: Bifidobacterium cebidarum sp. nov. and Bifidobacterium leontopitheci sp. nov.</title>
        <authorList>
            <person name="Lugli G.A."/>
            <person name="Duranti S."/>
            <person name="Milani C."/>
            <person name="Turroni F."/>
            <person name="Ventura M."/>
        </authorList>
    </citation>
    <scope>NUCLEOTIDE SEQUENCE [LARGE SCALE GENOMIC DNA]</scope>
    <source>
        <strain evidence="5 6">LMG 31471</strain>
    </source>
</reference>
<dbReference type="InterPro" id="IPR029018">
    <property type="entry name" value="Hex-like_dom2"/>
</dbReference>
<dbReference type="Gene3D" id="1.20.120.670">
    <property type="entry name" value="N-acetyl-b-d-glucoasminidase"/>
    <property type="match status" value="1"/>
</dbReference>
<dbReference type="GO" id="GO:0016787">
    <property type="term" value="F:hydrolase activity"/>
    <property type="evidence" value="ECO:0007669"/>
    <property type="project" value="UniProtKB-KW"/>
</dbReference>
<dbReference type="Gene3D" id="1.20.1270.70">
    <property type="entry name" value="Designed single chain three-helix bundle"/>
    <property type="match status" value="1"/>
</dbReference>
<dbReference type="InterPro" id="IPR024733">
    <property type="entry name" value="NAGLU_tim-barrel"/>
</dbReference>
<dbReference type="SUPFAM" id="SSF49785">
    <property type="entry name" value="Galactose-binding domain-like"/>
    <property type="match status" value="4"/>
</dbReference>
<dbReference type="InterPro" id="IPR000421">
    <property type="entry name" value="FA58C"/>
</dbReference>
<dbReference type="InterPro" id="IPR024240">
    <property type="entry name" value="NAGLU_N"/>
</dbReference>
<feature type="domain" description="F5/8 type C" evidence="4">
    <location>
        <begin position="957"/>
        <end position="1101"/>
    </location>
</feature>
<protein>
    <submittedName>
        <fullName evidence="5">Alpha-N-acetylglucosaminidase</fullName>
    </submittedName>
</protein>
<feature type="region of interest" description="Disordered" evidence="2">
    <location>
        <begin position="987"/>
        <end position="1006"/>
    </location>
</feature>
<dbReference type="PANTHER" id="PTHR12872">
    <property type="entry name" value="ALPHA-N-ACETYLGLUCOSAMINIDASE"/>
    <property type="match status" value="1"/>
</dbReference>
<feature type="domain" description="F5/8 type C" evidence="4">
    <location>
        <begin position="53"/>
        <end position="203"/>
    </location>
</feature>
<keyword evidence="6" id="KW-1185">Reference proteome</keyword>
<feature type="region of interest" description="Disordered" evidence="2">
    <location>
        <begin position="1113"/>
        <end position="1135"/>
    </location>
</feature>
<feature type="region of interest" description="Disordered" evidence="2">
    <location>
        <begin position="1"/>
        <end position="28"/>
    </location>
</feature>
<organism evidence="5 6">
    <name type="scientific">Bifidobacterium leontopitheci</name>
    <dbReference type="NCBI Taxonomy" id="2650774"/>
    <lineage>
        <taxon>Bacteria</taxon>
        <taxon>Bacillati</taxon>
        <taxon>Actinomycetota</taxon>
        <taxon>Actinomycetes</taxon>
        <taxon>Bifidobacteriales</taxon>
        <taxon>Bifidobacteriaceae</taxon>
        <taxon>Bifidobacterium</taxon>
    </lineage>
</organism>
<evidence type="ECO:0000313" key="5">
    <source>
        <dbReference type="EMBL" id="KAB7790527.1"/>
    </source>
</evidence>
<dbReference type="Gene3D" id="3.30.379.10">
    <property type="entry name" value="Chitobiase/beta-hexosaminidase domain 2-like"/>
    <property type="match status" value="1"/>
</dbReference>
<dbReference type="PROSITE" id="PS50022">
    <property type="entry name" value="FA58C_3"/>
    <property type="match status" value="3"/>
</dbReference>
<dbReference type="PANTHER" id="PTHR12872:SF1">
    <property type="entry name" value="ALPHA-N-ACETYLGLUCOSAMINIDASE"/>
    <property type="match status" value="1"/>
</dbReference>